<comment type="similarity">
    <text evidence="6">Belongs to the glucose-6-phosphate dehydrogenase family.</text>
</comment>
<feature type="binding site" evidence="6">
    <location>
        <begin position="10"/>
        <end position="17"/>
    </location>
    <ligand>
        <name>NADP(+)</name>
        <dbReference type="ChEBI" id="CHEBI:58349"/>
    </ligand>
</feature>
<comment type="function">
    <text evidence="6">Catalyzes the oxidation of glucose 6-phosphate to 6-phosphogluconolactone.</text>
</comment>
<dbReference type="EMBL" id="LYPB01000087">
    <property type="protein sequence ID" value="OAS14823.1"/>
    <property type="molecule type" value="Genomic_DNA"/>
</dbReference>
<feature type="binding site" evidence="6">
    <location>
        <position position="184"/>
    </location>
    <ligand>
        <name>substrate</name>
    </ligand>
</feature>
<evidence type="ECO:0000256" key="3">
    <source>
        <dbReference type="ARBA" id="ARBA00022857"/>
    </source>
</evidence>
<feature type="active site" description="Proton acceptor" evidence="6">
    <location>
        <position position="241"/>
    </location>
</feature>
<evidence type="ECO:0000313" key="10">
    <source>
        <dbReference type="Proteomes" id="UP000078454"/>
    </source>
</evidence>
<dbReference type="NCBIfam" id="TIGR00871">
    <property type="entry name" value="zwf"/>
    <property type="match status" value="1"/>
</dbReference>
<feature type="domain" description="Glucose-6-phosphate dehydrogenase C-terminal" evidence="8">
    <location>
        <begin position="200"/>
        <end position="476"/>
    </location>
</feature>
<dbReference type="STRING" id="1850517.A8708_04810"/>
<feature type="binding site" evidence="6">
    <location>
        <position position="346"/>
    </location>
    <ligand>
        <name>substrate</name>
    </ligand>
</feature>
<dbReference type="OrthoDB" id="9802739at2"/>
<gene>
    <name evidence="6" type="primary">zwf</name>
    <name evidence="9" type="ORF">A8708_04810</name>
</gene>
<feature type="binding site" evidence="6">
    <location>
        <position position="44"/>
    </location>
    <ligand>
        <name>NADP(+)</name>
        <dbReference type="ChEBI" id="CHEBI:58349"/>
    </ligand>
</feature>
<feature type="binding site" evidence="6">
    <location>
        <begin position="87"/>
        <end position="88"/>
    </location>
    <ligand>
        <name>NADP(+)</name>
        <dbReference type="ChEBI" id="CHEBI:58349"/>
    </ligand>
</feature>
<keyword evidence="4 6" id="KW-0560">Oxidoreductase</keyword>
<evidence type="ECO:0000256" key="4">
    <source>
        <dbReference type="ARBA" id="ARBA00023002"/>
    </source>
</evidence>
<dbReference type="EC" id="1.1.1.49" evidence="6"/>
<sequence>MESATFVLFGATGDLAKRKIYPALFQLFVEQQLPSSFSVIGLGRRELSHEAFQSNVAQSLLTFSRSEMKDSVVMEQFLNAFRYHVLDVNRREDYTKLLSLVEDREVELNITPNRMFYLSVGPEFFETIATNIHESGLGSARGWKRLVIEKPFGHNLESARQLNQTLNQAFEESEIYRIDHYLGKPMVQQMGQLLQSALTEHDLRTRTIASVQISAIETLGVEERAGYYDHAGALRDMFQNHMLQLLMMLTIEFPKPSSAAEGVKRKSQIIKSLMPLNKRKVSQHVVRGQYGAGMIKEKPVIRYTDEAGIASDSQNDTFIAARLQVDDSFWKNTPIYIRTGKRLKEKATRIVIEFKSEGPLKDLLIIEIGPQEGIYYLKRQSNHELSEDETSLRSQPNLMNKGVDGKDAYETLIHDALLGNKAYFAHWNEVELSWEWVQPIMDAYQENLIPLHVYPAGSYGPQEASDLLERDGFHWWFDKKQTSVNDVTKGELFTYEYTN</sequence>
<comment type="catalytic activity">
    <reaction evidence="6">
        <text>D-glucose 6-phosphate + NADP(+) = 6-phospho-D-glucono-1,5-lactone + NADPH + H(+)</text>
        <dbReference type="Rhea" id="RHEA:15841"/>
        <dbReference type="ChEBI" id="CHEBI:15378"/>
        <dbReference type="ChEBI" id="CHEBI:57783"/>
        <dbReference type="ChEBI" id="CHEBI:57955"/>
        <dbReference type="ChEBI" id="CHEBI:58349"/>
        <dbReference type="ChEBI" id="CHEBI:61548"/>
        <dbReference type="EC" id="1.1.1.49"/>
    </reaction>
</comment>
<evidence type="ECO:0000256" key="1">
    <source>
        <dbReference type="ARBA" id="ARBA00004937"/>
    </source>
</evidence>
<keyword evidence="5 6" id="KW-0119">Carbohydrate metabolism</keyword>
<dbReference type="GO" id="GO:0004345">
    <property type="term" value="F:glucose-6-phosphate dehydrogenase activity"/>
    <property type="evidence" value="ECO:0007669"/>
    <property type="project" value="UniProtKB-UniRule"/>
</dbReference>
<feature type="binding site" evidence="6">
    <location>
        <position position="180"/>
    </location>
    <ligand>
        <name>substrate</name>
    </ligand>
</feature>
<dbReference type="AlphaFoldDB" id="A0A198A1D2"/>
<feature type="binding site" evidence="6">
    <location>
        <position position="217"/>
    </location>
    <ligand>
        <name>substrate</name>
    </ligand>
</feature>
<comment type="pathway">
    <text evidence="1 6">Carbohydrate degradation; pentose phosphate pathway; D-ribulose 5-phosphate from D-glucose 6-phosphate (oxidative stage): step 1/3.</text>
</comment>
<feature type="binding site" evidence="6">
    <location>
        <position position="236"/>
    </location>
    <ligand>
        <name>substrate</name>
    </ligand>
</feature>
<reference evidence="9 10" key="1">
    <citation type="submission" date="2016-05" db="EMBL/GenBank/DDBJ databases">
        <title>Paenibacillus sp. 1ZS3-15 nov., isolated from the rhizosphere soil.</title>
        <authorList>
            <person name="Zhang X.X."/>
            <person name="Zhang J."/>
        </authorList>
    </citation>
    <scope>NUCLEOTIDE SEQUENCE [LARGE SCALE GENOMIC DNA]</scope>
    <source>
        <strain evidence="9 10">1ZS3-15</strain>
    </source>
</reference>
<protein>
    <recommendedName>
        <fullName evidence="6">Glucose-6-phosphate 1-dehydrogenase</fullName>
        <shortName evidence="6">G6PD</shortName>
        <ecNumber evidence="6">1.1.1.49</ecNumber>
    </recommendedName>
</protein>
<dbReference type="InterPro" id="IPR036291">
    <property type="entry name" value="NAD(P)-bd_dom_sf"/>
</dbReference>
<evidence type="ECO:0000256" key="5">
    <source>
        <dbReference type="ARBA" id="ARBA00023277"/>
    </source>
</evidence>
<dbReference type="Pfam" id="PF02781">
    <property type="entry name" value="G6PD_C"/>
    <property type="match status" value="1"/>
</dbReference>
<name>A0A198A1D2_9BACL</name>
<accession>A0A198A1D2</accession>
<evidence type="ECO:0000256" key="2">
    <source>
        <dbReference type="ARBA" id="ARBA00022526"/>
    </source>
</evidence>
<keyword evidence="2 6" id="KW-0313">Glucose metabolism</keyword>
<dbReference type="SUPFAM" id="SSF55347">
    <property type="entry name" value="Glyceraldehyde-3-phosphate dehydrogenase-like, C-terminal domain"/>
    <property type="match status" value="1"/>
</dbReference>
<dbReference type="Proteomes" id="UP000078454">
    <property type="component" value="Unassembled WGS sequence"/>
</dbReference>
<evidence type="ECO:0000256" key="6">
    <source>
        <dbReference type="HAMAP-Rule" id="MF_00966"/>
    </source>
</evidence>
<feature type="binding site" evidence="6">
    <location>
        <position position="150"/>
    </location>
    <ligand>
        <name>NADP(+)</name>
        <dbReference type="ChEBI" id="CHEBI:58349"/>
    </ligand>
</feature>
<dbReference type="Pfam" id="PF00479">
    <property type="entry name" value="G6PD_N"/>
    <property type="match status" value="1"/>
</dbReference>
<dbReference type="GO" id="GO:0005829">
    <property type="term" value="C:cytosol"/>
    <property type="evidence" value="ECO:0007669"/>
    <property type="project" value="TreeGrafter"/>
</dbReference>
<dbReference type="InterPro" id="IPR022675">
    <property type="entry name" value="G6P_DH_C"/>
</dbReference>
<evidence type="ECO:0000313" key="9">
    <source>
        <dbReference type="EMBL" id="OAS14823.1"/>
    </source>
</evidence>
<dbReference type="UniPathway" id="UPA00115">
    <property type="reaction ID" value="UER00408"/>
</dbReference>
<proteinExistence type="inferred from homology"/>
<dbReference type="GO" id="GO:0006006">
    <property type="term" value="P:glucose metabolic process"/>
    <property type="evidence" value="ECO:0007669"/>
    <property type="project" value="UniProtKB-KW"/>
</dbReference>
<dbReference type="SUPFAM" id="SSF51735">
    <property type="entry name" value="NAD(P)-binding Rossmann-fold domains"/>
    <property type="match status" value="1"/>
</dbReference>
<dbReference type="PIRSF" id="PIRSF000110">
    <property type="entry name" value="G6PD"/>
    <property type="match status" value="1"/>
</dbReference>
<keyword evidence="3 6" id="KW-0521">NADP</keyword>
<comment type="caution">
    <text evidence="9">The sequence shown here is derived from an EMBL/GenBank/DDBJ whole genome shotgun (WGS) entry which is preliminary data.</text>
</comment>
<dbReference type="GO" id="GO:0009051">
    <property type="term" value="P:pentose-phosphate shunt, oxidative branch"/>
    <property type="evidence" value="ECO:0007669"/>
    <property type="project" value="TreeGrafter"/>
</dbReference>
<evidence type="ECO:0000259" key="8">
    <source>
        <dbReference type="Pfam" id="PF02781"/>
    </source>
</evidence>
<evidence type="ECO:0000259" key="7">
    <source>
        <dbReference type="Pfam" id="PF00479"/>
    </source>
</evidence>
<organism evidence="9 10">
    <name type="scientific">Paenibacillus oryzisoli</name>
    <dbReference type="NCBI Taxonomy" id="1850517"/>
    <lineage>
        <taxon>Bacteria</taxon>
        <taxon>Bacillati</taxon>
        <taxon>Bacillota</taxon>
        <taxon>Bacilli</taxon>
        <taxon>Bacillales</taxon>
        <taxon>Paenibacillaceae</taxon>
        <taxon>Paenibacillus</taxon>
    </lineage>
</organism>
<dbReference type="Gene3D" id="3.40.50.720">
    <property type="entry name" value="NAD(P)-binding Rossmann-like Domain"/>
    <property type="match status" value="1"/>
</dbReference>
<dbReference type="InterPro" id="IPR022674">
    <property type="entry name" value="G6P_DH_NAD-bd"/>
</dbReference>
<dbReference type="HAMAP" id="MF_00966">
    <property type="entry name" value="G6PD"/>
    <property type="match status" value="1"/>
</dbReference>
<keyword evidence="10" id="KW-1185">Reference proteome</keyword>
<dbReference type="Gene3D" id="3.30.360.10">
    <property type="entry name" value="Dihydrodipicolinate Reductase, domain 2"/>
    <property type="match status" value="1"/>
</dbReference>
<dbReference type="GO" id="GO:0050661">
    <property type="term" value="F:NADP binding"/>
    <property type="evidence" value="ECO:0007669"/>
    <property type="project" value="UniProtKB-UniRule"/>
</dbReference>
<dbReference type="PANTHER" id="PTHR23429">
    <property type="entry name" value="GLUCOSE-6-PHOSPHATE 1-DEHYDROGENASE G6PD"/>
    <property type="match status" value="1"/>
</dbReference>
<dbReference type="RefSeq" id="WP_068668916.1">
    <property type="nucleotide sequence ID" value="NZ_LYPB01000087.1"/>
</dbReference>
<feature type="domain" description="Glucose-6-phosphate dehydrogenase NAD-binding" evidence="7">
    <location>
        <begin position="7"/>
        <end position="188"/>
    </location>
</feature>
<feature type="binding site" evidence="6">
    <location>
        <position position="341"/>
    </location>
    <ligand>
        <name>substrate</name>
    </ligand>
</feature>
<dbReference type="PRINTS" id="PR00079">
    <property type="entry name" value="G6PDHDRGNASE"/>
</dbReference>
<dbReference type="InterPro" id="IPR001282">
    <property type="entry name" value="G6P_DH"/>
</dbReference>
<dbReference type="PANTHER" id="PTHR23429:SF0">
    <property type="entry name" value="GLUCOSE-6-PHOSPHATE 1-DEHYDROGENASE"/>
    <property type="match status" value="1"/>
</dbReference>